<keyword evidence="4" id="KW-1185">Reference proteome</keyword>
<accession>A0ABV4C3A1</accession>
<dbReference type="Proteomes" id="UP001564760">
    <property type="component" value="Unassembled WGS sequence"/>
</dbReference>
<evidence type="ECO:0000256" key="1">
    <source>
        <dbReference type="SAM" id="MobiDB-lite"/>
    </source>
</evidence>
<dbReference type="RefSeq" id="WP_369739354.1">
    <property type="nucleotide sequence ID" value="NZ_JBGEDP010000001.1"/>
</dbReference>
<dbReference type="EMBL" id="JBGEDP010000001">
    <property type="protein sequence ID" value="MEY8017015.1"/>
    <property type="molecule type" value="Genomic_DNA"/>
</dbReference>
<comment type="caution">
    <text evidence="3">The sequence shown here is derived from an EMBL/GenBank/DDBJ whole genome shotgun (WGS) entry which is preliminary data.</text>
</comment>
<keyword evidence="2" id="KW-1133">Transmembrane helix</keyword>
<evidence type="ECO:0008006" key="5">
    <source>
        <dbReference type="Google" id="ProtNLM"/>
    </source>
</evidence>
<name>A0ABV4C3A1_9MYCO</name>
<protein>
    <recommendedName>
        <fullName evidence="5">Serine/threonine protein kinase</fullName>
    </recommendedName>
</protein>
<evidence type="ECO:0000313" key="3">
    <source>
        <dbReference type="EMBL" id="MEY8017015.1"/>
    </source>
</evidence>
<keyword evidence="2" id="KW-0472">Membrane</keyword>
<feature type="transmembrane region" description="Helical" evidence="2">
    <location>
        <begin position="68"/>
        <end position="88"/>
    </location>
</feature>
<keyword evidence="2" id="KW-0812">Transmembrane</keyword>
<gene>
    <name evidence="3" type="ORF">AB8998_19495</name>
</gene>
<reference evidence="3 4" key="1">
    <citation type="submission" date="2024-08" db="EMBL/GenBank/DDBJ databases">
        <title>Mycobacterium servetensis sp. nov., a novel rapid-growing mycobacterial species recovered from a human patient in Zaragoza, Spain.</title>
        <authorList>
            <person name="Tristancho-Baro A.I."/>
            <person name="Buenestado-Serrano S."/>
            <person name="Garcia De Viedma D."/>
            <person name="Milagro-Beamonte A."/>
            <person name="Burillo N."/>
            <person name="Sanz S."/>
            <person name="Lopez-Calleja A.I."/>
            <person name="Penas-Utrilla D."/>
            <person name="Guardingo M."/>
            <person name="Garcia M.J."/>
            <person name="Vinuelas-Bayon J."/>
        </authorList>
    </citation>
    <scope>NUCLEOTIDE SEQUENCE [LARGE SCALE GENOMIC DNA]</scope>
    <source>
        <strain evidence="4">HUMS_12744610</strain>
    </source>
</reference>
<proteinExistence type="predicted"/>
<organism evidence="3 4">
    <name type="scientific">Mycobacterium servetii</name>
    <dbReference type="NCBI Taxonomy" id="3237418"/>
    <lineage>
        <taxon>Bacteria</taxon>
        <taxon>Bacillati</taxon>
        <taxon>Actinomycetota</taxon>
        <taxon>Actinomycetes</taxon>
        <taxon>Mycobacteriales</taxon>
        <taxon>Mycobacteriaceae</taxon>
        <taxon>Mycobacterium</taxon>
    </lineage>
</organism>
<feature type="region of interest" description="Disordered" evidence="1">
    <location>
        <begin position="1"/>
        <end position="22"/>
    </location>
</feature>
<feature type="compositionally biased region" description="Basic and acidic residues" evidence="1">
    <location>
        <begin position="1"/>
        <end position="10"/>
    </location>
</feature>
<feature type="compositionally biased region" description="Low complexity" evidence="1">
    <location>
        <begin position="12"/>
        <end position="22"/>
    </location>
</feature>
<evidence type="ECO:0000256" key="2">
    <source>
        <dbReference type="SAM" id="Phobius"/>
    </source>
</evidence>
<evidence type="ECO:0000313" key="4">
    <source>
        <dbReference type="Proteomes" id="UP001564760"/>
    </source>
</evidence>
<sequence>MSIDDDRGERQPPTTAAADSAATAIGPAADETAIVPPLAAAPPALAWSRDEDDDTAVSWGAAARRAGIILVAAVAVALVIGLLTWLGFSIYGKTKPIVAGRATKPSATLPAAAPAPPPSTVTITPAPAPTVTVQAAPPPPVRGDGVAPPPAGDRTDVFTICPDGHEGVVGGHTSCAFAENVRRIFYATGMSDNFTAFSPVTGEAYEMTCVGRYPAFFDDGSTMISTRCYGGDDAEVVIW</sequence>